<evidence type="ECO:0000259" key="8">
    <source>
        <dbReference type="PROSITE" id="PS50237"/>
    </source>
</evidence>
<feature type="compositionally biased region" description="Polar residues" evidence="7">
    <location>
        <begin position="860"/>
        <end position="873"/>
    </location>
</feature>
<dbReference type="Pfam" id="PF25579">
    <property type="entry name" value="TPR_TRIP12_N"/>
    <property type="match status" value="1"/>
</dbReference>
<feature type="compositionally biased region" description="Basic and acidic residues" evidence="7">
    <location>
        <begin position="1236"/>
        <end position="1247"/>
    </location>
</feature>
<accession>A0ABQ7KGS1</accession>
<keyword evidence="10" id="KW-1185">Reference proteome</keyword>
<feature type="region of interest" description="Disordered" evidence="7">
    <location>
        <begin position="686"/>
        <end position="706"/>
    </location>
</feature>
<evidence type="ECO:0000256" key="5">
    <source>
        <dbReference type="ARBA" id="ARBA00022786"/>
    </source>
</evidence>
<feature type="compositionally biased region" description="Low complexity" evidence="7">
    <location>
        <begin position="94"/>
        <end position="103"/>
    </location>
</feature>
<dbReference type="EC" id="2.3.2.26" evidence="3"/>
<feature type="compositionally biased region" description="Basic and acidic residues" evidence="7">
    <location>
        <begin position="850"/>
        <end position="859"/>
    </location>
</feature>
<feature type="compositionally biased region" description="Basic and acidic residues" evidence="7">
    <location>
        <begin position="874"/>
        <end position="884"/>
    </location>
</feature>
<feature type="compositionally biased region" description="Low complexity" evidence="7">
    <location>
        <begin position="29"/>
        <end position="51"/>
    </location>
</feature>
<feature type="compositionally biased region" description="Gly residues" evidence="7">
    <location>
        <begin position="258"/>
        <end position="268"/>
    </location>
</feature>
<dbReference type="Pfam" id="PF00632">
    <property type="entry name" value="HECT"/>
    <property type="match status" value="1"/>
</dbReference>
<feature type="compositionally biased region" description="Low complexity" evidence="7">
    <location>
        <begin position="231"/>
        <end position="244"/>
    </location>
</feature>
<feature type="compositionally biased region" description="Low complexity" evidence="7">
    <location>
        <begin position="117"/>
        <end position="133"/>
    </location>
</feature>
<feature type="compositionally biased region" description="Acidic residues" evidence="7">
    <location>
        <begin position="1282"/>
        <end position="1291"/>
    </location>
</feature>
<name>A0ABQ7KGS1_9FUNG</name>
<dbReference type="Proteomes" id="UP001194696">
    <property type="component" value="Unassembled WGS sequence"/>
</dbReference>
<evidence type="ECO:0000256" key="6">
    <source>
        <dbReference type="PROSITE-ProRule" id="PRU00104"/>
    </source>
</evidence>
<feature type="compositionally biased region" description="Low complexity" evidence="7">
    <location>
        <begin position="155"/>
        <end position="164"/>
    </location>
</feature>
<dbReference type="CDD" id="cd00078">
    <property type="entry name" value="HECTc"/>
    <property type="match status" value="1"/>
</dbReference>
<comment type="catalytic activity">
    <reaction evidence="1">
        <text>S-ubiquitinyl-[E2 ubiquitin-conjugating enzyme]-L-cysteine + [acceptor protein]-L-lysine = [E2 ubiquitin-conjugating enzyme]-L-cysteine + N(6)-ubiquitinyl-[acceptor protein]-L-lysine.</text>
        <dbReference type="EC" id="2.3.2.26"/>
    </reaction>
</comment>
<feature type="region of interest" description="Disordered" evidence="7">
    <location>
        <begin position="87"/>
        <end position="340"/>
    </location>
</feature>
<feature type="region of interest" description="Disordered" evidence="7">
    <location>
        <begin position="848"/>
        <end position="903"/>
    </location>
</feature>
<dbReference type="SMART" id="SM00119">
    <property type="entry name" value="HECTc"/>
    <property type="match status" value="1"/>
</dbReference>
<feature type="compositionally biased region" description="Polar residues" evidence="7">
    <location>
        <begin position="885"/>
        <end position="896"/>
    </location>
</feature>
<feature type="compositionally biased region" description="Low complexity" evidence="7">
    <location>
        <begin position="688"/>
        <end position="701"/>
    </location>
</feature>
<dbReference type="SUPFAM" id="SSF48371">
    <property type="entry name" value="ARM repeat"/>
    <property type="match status" value="1"/>
</dbReference>
<evidence type="ECO:0000313" key="10">
    <source>
        <dbReference type="Proteomes" id="UP001194696"/>
    </source>
</evidence>
<sequence length="1975" mass="215646">MPRSDHSPTLSNKNPFLTSAATSRPHSTFASAFSQASDLALSSSSSTSTSQPNISTSHAITRHQAKVSKQAQQDYITFSSGVDGTLTTPVLADSPVVSSSPSSSRKRTSTITEQPKSSSSSQSHTRSRSQSQSIGAPSSIHHKKRRLQTTVKPQSLSSTSGSSSAQPITTRSRSKASGYLNRDSQDLARFMRQSKMSTSQKRSSAISKTSKDVDIMDATNPQDSEDFTPTQSIGQSQSSQGLSQENCDEKDTSKNGVLSGGAAAGGDNAGDAAASELSRAEGDEQPDDDDEERDETGEGGDEEGDEDDDEGDEDDDEEDDYDHHQQSNDQDGLFSSGGSMSGMVSGMSSRLKGILTNLRAYEDPSLQLIALQDLAVLLSVSTEDTLAGYFSCDSFVKELVLLMRGTGDFDNPEIMLLACRCLSNLMEAMPASLGSVVYSGAVSVLVSKLLEIHYMDLAEQSLTTLEKISSEYPHAVVKEGGLAAVLMYLDFFSTNVQRTAVKTAANCCRGMHQDSISMAKDILPNLENLLQYSDQKIVEQACLCFVRLADSYKSNAAHLQARLEHNVKSIITETVLRTILSLLSPSANVIVGPHVFTLLLHFLSTVAEYSPPLGFALLEMDIVDTLFLTLTGMHTPHDCGDDSGVLNVPNVGSRPKEQVSEIIGIVSQLLPALPNEDALFDTESRYQAATNEAESTSTSTTDGEDVEMKPANVDKKAELLASHPDSVRRMGTILIPTLIEVYSSTVHLKVRQRAINALVKLIYFTGDSVLESVLKNVELASFLAVVLSQQEHQSLVVAALQITDVLMTKIPSTYRQYLEREGVTFEISKLAYLGVELSLSKNLKLTDTAESSKDMEDSSTKTALSESTSPTKENTTEESSKDISEPTTSATDSAVSAQDPATEAAADDLSMMASESGQRLVQLMSGIRSMRDQPAAGESISEQLEALGGELEAAAARISLPGEVSDPALSASTAATLNQLRSLQRFIAGGSRSVASAQKDERGLGSGRIKDWIFERARILVELFHAPGSENGDEASQGTSVLVDLKQMSEALSGSQDVASAAIKELAQYFSRMGVTGISSFEFLNSGLPQSLLCYLTDTSSKYTTTQESRIRQFIQEFMIVSQATPDASTTTPLALLVKKMQEGLTRMETFEVEAAQGSLAESRGGPSSSLATQVRLKLSPEEGTEVPSGYQNLIVSIHAIATFRTLDEYLRPRLKPRLTVPEKASTSRSPKSGSKRPEDAASKDTAGKSTGLESVPGAASEEKSTKDEASDAQPNKGAEVIEPEESFGERDEGDIEEMDYDLDQQSAVVDADVRMANAKSEIEGGSTKGDDKDKVTSSRAVNPSKKDATALESSSAWHIQFSLHGTPISTDMTVYGAIHDYERKNNKTATSRGIWSSMYPIKYKRVDTPAPDHTSPTTQTHCHDEIDLTFTAEMPKDLSQSADYSPILGLLRVLYGLNDDWRRFYGSEEQLPPVTQYMDQQEFVNSKISAKVNRQLEEPLIVASSCLPNWTVGLVRGFPFLFPFETRYTYLQSTAFGFSRSIMRWQNQQQRNGHTDQRDDSQNFLGRIQRQKVRISRQKALESAVRVMDLYGSHQAMLEVEYFEEVGTGLGPTLEFYSVVSREFCKKFLKLWRDNDSESATKYVSAPQGLYPRPMATVPGHADNHRFVVIDTVARKILKLFKSLGQFIAKAMLDSRIIDVPLSALFVSQLLGRSIKPRLQLVASIDPVLARSLQSLQAYVVEKKRIYGLNLPSKERESALKNIELGGAKLDDMGLDFTLVGYPEIELKAGGSNIPVTIYNVEEYIQLTVDMTVGRGVEAQAAAFRDGFNCVFSIQDLAGFRSEELVRLFGSGDEDWSYETLVDTVKADHGFRSESRAFKTLLRAMSELNKEERRQFLQFITGSPKLPIGGFKDLHPAFTVVCKPFEAPLKADDYLPSVMTCANYLKMPDYSTKEVMMAKFKTAYEEGQGSFHLS</sequence>
<evidence type="ECO:0000256" key="2">
    <source>
        <dbReference type="ARBA" id="ARBA00006331"/>
    </source>
</evidence>
<gene>
    <name evidence="9" type="primary">UFD4</name>
    <name evidence="9" type="ORF">BGZ96_003918</name>
</gene>
<proteinExistence type="inferred from homology"/>
<dbReference type="InterPro" id="IPR045322">
    <property type="entry name" value="HECTD1/TRIP12-like"/>
</dbReference>
<comment type="caution">
    <text evidence="9">The sequence shown here is derived from an EMBL/GenBank/DDBJ whole genome shotgun (WGS) entry which is preliminary data.</text>
</comment>
<feature type="compositionally biased region" description="Basic and acidic residues" evidence="7">
    <location>
        <begin position="1261"/>
        <end position="1270"/>
    </location>
</feature>
<feature type="active site" description="Glycyl thioester intermediate" evidence="6">
    <location>
        <position position="1942"/>
    </location>
</feature>
<dbReference type="SUPFAM" id="SSF56204">
    <property type="entry name" value="Hect, E3 ligase catalytic domain"/>
    <property type="match status" value="1"/>
</dbReference>
<dbReference type="EMBL" id="JAAAIM010000019">
    <property type="protein sequence ID" value="KAG0297939.1"/>
    <property type="molecule type" value="Genomic_DNA"/>
</dbReference>
<protein>
    <recommendedName>
        <fullName evidence="3">HECT-type E3 ubiquitin transferase</fullName>
        <ecNumber evidence="3">2.3.2.26</ecNumber>
    </recommendedName>
</protein>
<feature type="compositionally biased region" description="Polar residues" evidence="7">
    <location>
        <begin position="219"/>
        <end position="230"/>
    </location>
</feature>
<feature type="compositionally biased region" description="Polar residues" evidence="7">
    <location>
        <begin position="7"/>
        <end position="28"/>
    </location>
</feature>
<organism evidence="9 10">
    <name type="scientific">Linnemannia gamsii</name>
    <dbReference type="NCBI Taxonomy" id="64522"/>
    <lineage>
        <taxon>Eukaryota</taxon>
        <taxon>Fungi</taxon>
        <taxon>Fungi incertae sedis</taxon>
        <taxon>Mucoromycota</taxon>
        <taxon>Mortierellomycotina</taxon>
        <taxon>Mortierellomycetes</taxon>
        <taxon>Mortierellales</taxon>
        <taxon>Mortierellaceae</taxon>
        <taxon>Linnemannia</taxon>
    </lineage>
</organism>
<dbReference type="PROSITE" id="PS50237">
    <property type="entry name" value="HECT"/>
    <property type="match status" value="1"/>
</dbReference>
<feature type="compositionally biased region" description="Acidic residues" evidence="7">
    <location>
        <begin position="283"/>
        <end position="320"/>
    </location>
</feature>
<dbReference type="InterPro" id="IPR057948">
    <property type="entry name" value="TPR_TRIP12_N"/>
</dbReference>
<feature type="domain" description="HECT" evidence="8">
    <location>
        <begin position="1587"/>
        <end position="1975"/>
    </location>
</feature>
<evidence type="ECO:0000256" key="4">
    <source>
        <dbReference type="ARBA" id="ARBA00022679"/>
    </source>
</evidence>
<dbReference type="PANTHER" id="PTHR45670:SF1">
    <property type="entry name" value="E3 UBIQUITIN-PROTEIN LIGASE HECTD1"/>
    <property type="match status" value="1"/>
</dbReference>
<feature type="region of interest" description="Disordered" evidence="7">
    <location>
        <begin position="1"/>
        <end position="71"/>
    </location>
</feature>
<comment type="similarity">
    <text evidence="2">Belongs to the UPL family. K-HECT subfamily.</text>
</comment>
<dbReference type="InterPro" id="IPR000569">
    <property type="entry name" value="HECT_dom"/>
</dbReference>
<feature type="region of interest" description="Disordered" evidence="7">
    <location>
        <begin position="1320"/>
        <end position="1349"/>
    </location>
</feature>
<keyword evidence="5 6" id="KW-0833">Ubl conjugation pathway</keyword>
<dbReference type="InterPro" id="IPR035983">
    <property type="entry name" value="Hect_E3_ubiquitin_ligase"/>
</dbReference>
<dbReference type="PANTHER" id="PTHR45670">
    <property type="entry name" value="E3 UBIQUITIN-PROTEIN LIGASE TRIP12"/>
    <property type="match status" value="1"/>
</dbReference>
<dbReference type="InterPro" id="IPR016024">
    <property type="entry name" value="ARM-type_fold"/>
</dbReference>
<evidence type="ECO:0000256" key="7">
    <source>
        <dbReference type="SAM" id="MobiDB-lite"/>
    </source>
</evidence>
<feature type="region of interest" description="Disordered" evidence="7">
    <location>
        <begin position="1218"/>
        <end position="1291"/>
    </location>
</feature>
<dbReference type="Gene3D" id="3.30.2410.10">
    <property type="entry name" value="Hect, E3 ligase catalytic domain"/>
    <property type="match status" value="1"/>
</dbReference>
<reference evidence="9 10" key="1">
    <citation type="journal article" date="2020" name="Fungal Divers.">
        <title>Resolving the Mortierellaceae phylogeny through synthesis of multi-gene phylogenetics and phylogenomics.</title>
        <authorList>
            <person name="Vandepol N."/>
            <person name="Liber J."/>
            <person name="Desiro A."/>
            <person name="Na H."/>
            <person name="Kennedy M."/>
            <person name="Barry K."/>
            <person name="Grigoriev I.V."/>
            <person name="Miller A.N."/>
            <person name="O'Donnell K."/>
            <person name="Stajich J.E."/>
            <person name="Bonito G."/>
        </authorList>
    </citation>
    <scope>NUCLEOTIDE SEQUENCE [LARGE SCALE GENOMIC DNA]</scope>
    <source>
        <strain evidence="9 10">AD045</strain>
    </source>
</reference>
<dbReference type="InterPro" id="IPR011989">
    <property type="entry name" value="ARM-like"/>
</dbReference>
<feature type="compositionally biased region" description="Polar residues" evidence="7">
    <location>
        <begin position="194"/>
        <end position="208"/>
    </location>
</feature>
<dbReference type="Gene3D" id="1.25.10.10">
    <property type="entry name" value="Leucine-rich Repeat Variant"/>
    <property type="match status" value="1"/>
</dbReference>
<evidence type="ECO:0000313" key="9">
    <source>
        <dbReference type="EMBL" id="KAG0297939.1"/>
    </source>
</evidence>
<dbReference type="Gene3D" id="3.90.1750.10">
    <property type="entry name" value="Hect, E3 ligase catalytic domains"/>
    <property type="match status" value="1"/>
</dbReference>
<keyword evidence="4" id="KW-0808">Transferase</keyword>
<evidence type="ECO:0000256" key="1">
    <source>
        <dbReference type="ARBA" id="ARBA00000885"/>
    </source>
</evidence>
<evidence type="ECO:0000256" key="3">
    <source>
        <dbReference type="ARBA" id="ARBA00012485"/>
    </source>
</evidence>